<feature type="transmembrane region" description="Helical" evidence="1">
    <location>
        <begin position="91"/>
        <end position="112"/>
    </location>
</feature>
<protein>
    <submittedName>
        <fullName evidence="2">Lantibiotic ABC transporter</fullName>
    </submittedName>
</protein>
<dbReference type="Proteomes" id="UP000287101">
    <property type="component" value="Unassembled WGS sequence"/>
</dbReference>
<feature type="transmembrane region" description="Helical" evidence="1">
    <location>
        <begin position="175"/>
        <end position="193"/>
    </location>
</feature>
<evidence type="ECO:0000256" key="1">
    <source>
        <dbReference type="SAM" id="Phobius"/>
    </source>
</evidence>
<organism evidence="2 3">
    <name type="scientific">Vagococcus fessus</name>
    <dbReference type="NCBI Taxonomy" id="120370"/>
    <lineage>
        <taxon>Bacteria</taxon>
        <taxon>Bacillati</taxon>
        <taxon>Bacillota</taxon>
        <taxon>Bacilli</taxon>
        <taxon>Lactobacillales</taxon>
        <taxon>Enterococcaceae</taxon>
        <taxon>Vagococcus</taxon>
    </lineage>
</organism>
<comment type="caution">
    <text evidence="2">The sequence shown here is derived from an EMBL/GenBank/DDBJ whole genome shotgun (WGS) entry which is preliminary data.</text>
</comment>
<keyword evidence="1" id="KW-0472">Membrane</keyword>
<dbReference type="Pfam" id="PF12730">
    <property type="entry name" value="ABC2_membrane_4"/>
    <property type="match status" value="1"/>
</dbReference>
<feature type="transmembrane region" description="Helical" evidence="1">
    <location>
        <begin position="222"/>
        <end position="245"/>
    </location>
</feature>
<keyword evidence="1" id="KW-1133">Transmembrane helix</keyword>
<dbReference type="EMBL" id="NGJY01000001">
    <property type="protein sequence ID" value="RSU04648.1"/>
    <property type="molecule type" value="Genomic_DNA"/>
</dbReference>
<dbReference type="AlphaFoldDB" id="A0A430ABY0"/>
<accession>A0A430ABY0</accession>
<feature type="transmembrane region" description="Helical" evidence="1">
    <location>
        <begin position="50"/>
        <end position="71"/>
    </location>
</feature>
<feature type="transmembrane region" description="Helical" evidence="1">
    <location>
        <begin position="144"/>
        <end position="168"/>
    </location>
</feature>
<dbReference type="OrthoDB" id="1701852at2"/>
<sequence>MSFSLGAEWLKTKNTFIRMILYSSPILFNLVIFGYINLTNQKISDDSFYFNYFSILNFLIPFIICFILGLIMNCEREAGNFKNIFGLNRHYYSLLSSKFIFTYLLLSLIFFINSLLTFILLKLTFNVSFTAFYIQFLYGFTLTWFSFLTSFVLYFFLSIIFSFITILFVGLTCSLLTAIIGLTALGNGIWIFFPFTWGSRLLMLDIKTSSFMTLFHHLSNNLVYILFLSPIVLFILLIFACVTLYRK</sequence>
<proteinExistence type="predicted"/>
<gene>
    <name evidence="2" type="ORF">CBF31_01120</name>
</gene>
<name>A0A430ABY0_9ENTE</name>
<feature type="transmembrane region" description="Helical" evidence="1">
    <location>
        <begin position="119"/>
        <end position="138"/>
    </location>
</feature>
<dbReference type="RefSeq" id="WP_126830110.1">
    <property type="nucleotide sequence ID" value="NZ_CBCRYB010000006.1"/>
</dbReference>
<evidence type="ECO:0000313" key="2">
    <source>
        <dbReference type="EMBL" id="RSU04648.1"/>
    </source>
</evidence>
<keyword evidence="3" id="KW-1185">Reference proteome</keyword>
<reference evidence="2 3" key="1">
    <citation type="submission" date="2017-05" db="EMBL/GenBank/DDBJ databases">
        <title>Vagococcus spp. assemblies.</title>
        <authorList>
            <person name="Gulvik C.A."/>
        </authorList>
    </citation>
    <scope>NUCLEOTIDE SEQUENCE [LARGE SCALE GENOMIC DNA]</scope>
    <source>
        <strain evidence="2 3">CCUG 41755</strain>
    </source>
</reference>
<keyword evidence="1" id="KW-0812">Transmembrane</keyword>
<feature type="transmembrane region" description="Helical" evidence="1">
    <location>
        <begin position="20"/>
        <end position="38"/>
    </location>
</feature>
<evidence type="ECO:0000313" key="3">
    <source>
        <dbReference type="Proteomes" id="UP000287101"/>
    </source>
</evidence>